<dbReference type="CDD" id="cd01008">
    <property type="entry name" value="PBP2_NrtA_SsuA_CpmA_like"/>
    <property type="match status" value="1"/>
</dbReference>
<dbReference type="Pfam" id="PF09084">
    <property type="entry name" value="NMT1"/>
    <property type="match status" value="1"/>
</dbReference>
<keyword evidence="1" id="KW-0732">Signal</keyword>
<feature type="domain" description="SsuA/THI5-like" evidence="2">
    <location>
        <begin position="47"/>
        <end position="239"/>
    </location>
</feature>
<dbReference type="Gene3D" id="3.40.190.10">
    <property type="entry name" value="Periplasmic binding protein-like II"/>
    <property type="match status" value="2"/>
</dbReference>
<sequence>MAIARRALLGAASAALAAPALQAQGVTVRMGALRLIHSIAPYLYERFQPVGMRIEVIPFESPTEGKNAVVTKSVDFGAFGIAAGILGAAAREPVTVVGSCCDRGMAVVAKKDSGIDKLADLRGKRVGIWPGSTQEVFILERLRMEGMSIRDVQSVRVSFSEMPIALARGDVDAYVGAEPGPGVSIASGVGKVVEYPYSTPMGSLNMIFATHPETVAQRPDLVRAMLKVHRQASEFGMANRDVTIETAVAKLGMRRDALEVSLPNVELNWQMTPEMVTRAKTYAEQMLSLKQIRAMPDFAGFFDARFSDELAKTAA</sequence>
<proteinExistence type="predicted"/>
<protein>
    <submittedName>
        <fullName evidence="3">NrtA/SsuA/CpmA family ABC transporter substrate-binding protein</fullName>
    </submittedName>
</protein>
<evidence type="ECO:0000256" key="1">
    <source>
        <dbReference type="SAM" id="SignalP"/>
    </source>
</evidence>
<dbReference type="SUPFAM" id="SSF53850">
    <property type="entry name" value="Periplasmic binding protein-like II"/>
    <property type="match status" value="1"/>
</dbReference>
<feature type="chain" id="PRO_5047014655" evidence="1">
    <location>
        <begin position="18"/>
        <end position="315"/>
    </location>
</feature>
<dbReference type="Proteomes" id="UP000660885">
    <property type="component" value="Unassembled WGS sequence"/>
</dbReference>
<dbReference type="RefSeq" id="WP_202830761.1">
    <property type="nucleotide sequence ID" value="NZ_JAETWB010000001.1"/>
</dbReference>
<keyword evidence="4" id="KW-1185">Reference proteome</keyword>
<comment type="caution">
    <text evidence="3">The sequence shown here is derived from an EMBL/GenBank/DDBJ whole genome shotgun (WGS) entry which is preliminary data.</text>
</comment>
<accession>A0ABS1TZ15</accession>
<dbReference type="InterPro" id="IPR015168">
    <property type="entry name" value="SsuA/THI5"/>
</dbReference>
<dbReference type="PANTHER" id="PTHR30024">
    <property type="entry name" value="ALIPHATIC SULFONATES-BINDING PROTEIN-RELATED"/>
    <property type="match status" value="1"/>
</dbReference>
<feature type="signal peptide" evidence="1">
    <location>
        <begin position="1"/>
        <end position="17"/>
    </location>
</feature>
<dbReference type="EMBL" id="JAETWB010000001">
    <property type="protein sequence ID" value="MBL6077674.1"/>
    <property type="molecule type" value="Genomic_DNA"/>
</dbReference>
<reference evidence="3 4" key="1">
    <citation type="submission" date="2021-01" db="EMBL/GenBank/DDBJ databases">
        <title>Belnapia mucosa sp. nov. and Belnapia arida sp. nov., isolated from the Tabernas Desert (Almeria, Spain).</title>
        <authorList>
            <person name="Molina-Menor E."/>
            <person name="Vidal-Verdu A."/>
            <person name="Calonge A."/>
            <person name="Satari L."/>
            <person name="Pereto J."/>
            <person name="Porcar M."/>
        </authorList>
    </citation>
    <scope>NUCLEOTIDE SEQUENCE [LARGE SCALE GENOMIC DNA]</scope>
    <source>
        <strain evidence="3 4">T18</strain>
    </source>
</reference>
<gene>
    <name evidence="3" type="ORF">JMJ56_06620</name>
</gene>
<organism evidence="3 4">
    <name type="scientific">Belnapia arida</name>
    <dbReference type="NCBI Taxonomy" id="2804533"/>
    <lineage>
        <taxon>Bacteria</taxon>
        <taxon>Pseudomonadati</taxon>
        <taxon>Pseudomonadota</taxon>
        <taxon>Alphaproteobacteria</taxon>
        <taxon>Acetobacterales</taxon>
        <taxon>Roseomonadaceae</taxon>
        <taxon>Belnapia</taxon>
    </lineage>
</organism>
<evidence type="ECO:0000313" key="4">
    <source>
        <dbReference type="Proteomes" id="UP000660885"/>
    </source>
</evidence>
<name>A0ABS1TZ15_9PROT</name>
<evidence type="ECO:0000259" key="2">
    <source>
        <dbReference type="Pfam" id="PF09084"/>
    </source>
</evidence>
<evidence type="ECO:0000313" key="3">
    <source>
        <dbReference type="EMBL" id="MBL6077674.1"/>
    </source>
</evidence>